<dbReference type="KEGG" id="msil:METEAL_05450"/>
<organism evidence="7 8">
    <name type="scientific">Mesoterricola silvestris</name>
    <dbReference type="NCBI Taxonomy" id="2927979"/>
    <lineage>
        <taxon>Bacteria</taxon>
        <taxon>Pseudomonadati</taxon>
        <taxon>Acidobacteriota</taxon>
        <taxon>Holophagae</taxon>
        <taxon>Holophagales</taxon>
        <taxon>Holophagaceae</taxon>
        <taxon>Mesoterricola</taxon>
    </lineage>
</organism>
<dbReference type="InterPro" id="IPR015421">
    <property type="entry name" value="PyrdxlP-dep_Trfase_major"/>
</dbReference>
<dbReference type="AlphaFoldDB" id="A0AA48GTB9"/>
<reference evidence="8" key="1">
    <citation type="journal article" date="2023" name="Int. J. Syst. Evol. Microbiol.">
        <title>Mesoterricola silvestris gen. nov., sp. nov., Mesoterricola sediminis sp. nov., Geothrix oryzae sp. nov., Geothrix edaphica sp. nov., Geothrix rubra sp. nov., and Geothrix limicola sp. nov., six novel members of Acidobacteriota isolated from soils.</title>
        <authorList>
            <person name="Itoh H."/>
            <person name="Sugisawa Y."/>
            <person name="Mise K."/>
            <person name="Xu Z."/>
            <person name="Kuniyasu M."/>
            <person name="Ushijima N."/>
            <person name="Kawano K."/>
            <person name="Kobayashi E."/>
            <person name="Shiratori Y."/>
            <person name="Masuda Y."/>
            <person name="Senoo K."/>
        </authorList>
    </citation>
    <scope>NUCLEOTIDE SEQUENCE [LARGE SCALE GENOMIC DNA]</scope>
    <source>
        <strain evidence="8">W79</strain>
    </source>
</reference>
<keyword evidence="3" id="KW-0032">Aminotransferase</keyword>
<dbReference type="CDD" id="cd00609">
    <property type="entry name" value="AAT_like"/>
    <property type="match status" value="1"/>
</dbReference>
<dbReference type="InterPro" id="IPR004839">
    <property type="entry name" value="Aminotransferase_I/II_large"/>
</dbReference>
<feature type="domain" description="Aminotransferase class I/classII large" evidence="6">
    <location>
        <begin position="51"/>
        <end position="416"/>
    </location>
</feature>
<dbReference type="GO" id="GO:0006520">
    <property type="term" value="P:amino acid metabolic process"/>
    <property type="evidence" value="ECO:0007669"/>
    <property type="project" value="InterPro"/>
</dbReference>
<dbReference type="Proteomes" id="UP001238179">
    <property type="component" value="Chromosome"/>
</dbReference>
<dbReference type="EMBL" id="AP027080">
    <property type="protein sequence ID" value="BDU71371.1"/>
    <property type="molecule type" value="Genomic_DNA"/>
</dbReference>
<protein>
    <recommendedName>
        <fullName evidence="6">Aminotransferase class I/classII large domain-containing protein</fullName>
    </recommendedName>
</protein>
<evidence type="ECO:0000256" key="4">
    <source>
        <dbReference type="ARBA" id="ARBA00022679"/>
    </source>
</evidence>
<dbReference type="Pfam" id="PF00155">
    <property type="entry name" value="Aminotran_1_2"/>
    <property type="match status" value="1"/>
</dbReference>
<dbReference type="InterPro" id="IPR050596">
    <property type="entry name" value="AspAT/PAT-like"/>
</dbReference>
<dbReference type="Gene3D" id="3.40.640.10">
    <property type="entry name" value="Type I PLP-dependent aspartate aminotransferase-like (Major domain)"/>
    <property type="match status" value="1"/>
</dbReference>
<evidence type="ECO:0000256" key="5">
    <source>
        <dbReference type="ARBA" id="ARBA00022898"/>
    </source>
</evidence>
<dbReference type="NCBIfam" id="NF006388">
    <property type="entry name" value="PRK08637.1"/>
    <property type="match status" value="1"/>
</dbReference>
<accession>A0AA48GTB9</accession>
<proteinExistence type="inferred from homology"/>
<dbReference type="InterPro" id="IPR015422">
    <property type="entry name" value="PyrdxlP-dep_Trfase_small"/>
</dbReference>
<evidence type="ECO:0000256" key="1">
    <source>
        <dbReference type="ARBA" id="ARBA00001933"/>
    </source>
</evidence>
<dbReference type="SUPFAM" id="SSF53383">
    <property type="entry name" value="PLP-dependent transferases"/>
    <property type="match status" value="1"/>
</dbReference>
<evidence type="ECO:0000256" key="3">
    <source>
        <dbReference type="ARBA" id="ARBA00022576"/>
    </source>
</evidence>
<dbReference type="PANTHER" id="PTHR46383:SF1">
    <property type="entry name" value="ASPARTATE AMINOTRANSFERASE"/>
    <property type="match status" value="1"/>
</dbReference>
<sequence>MSIHPEAQDRNDRLKAINPAIAGALSPLGQRSFFPKGIPYQAGQSKGCAINATIGQITDGAGNPLPLAPMAEKLAGLNPKDAFLYSPIQGREPARKAWHDKLVKEDARMEAVGLPVVSAGICHALTMGAELFFGKGDTLVLADLYWDNYEQIFNIRLEGDFRRFPFYNAAMGFNVEGLRDTLAAVKGKVQVLLNFPSNPSGYSPTPAEMKAIAQVLVDAAKDRTVVVFCDDAYHGLVFDEKATTKSLFFELIGRSPNLIPLKCDGVTKELSFFGGRVGFLSFGVDKESAAILVDKCMGLIRSGIGSPVGLSQYLMELELADARHEAEFEKMRQVLGRRYDVLRKALDKPVPHWTVYPFNAGCFCLLELRAGLNADAIRQKLIAEESVGVVSHGDKYIRLAFCSMKEEAIQPLIDALERVCARS</sequence>
<keyword evidence="5" id="KW-0663">Pyridoxal phosphate</keyword>
<keyword evidence="8" id="KW-1185">Reference proteome</keyword>
<keyword evidence="4" id="KW-0808">Transferase</keyword>
<evidence type="ECO:0000313" key="8">
    <source>
        <dbReference type="Proteomes" id="UP001238179"/>
    </source>
</evidence>
<dbReference type="Gene3D" id="3.90.1150.10">
    <property type="entry name" value="Aspartate Aminotransferase, domain 1"/>
    <property type="match status" value="1"/>
</dbReference>
<dbReference type="InterPro" id="IPR015424">
    <property type="entry name" value="PyrdxlP-dep_Trfase"/>
</dbReference>
<comment type="cofactor">
    <cofactor evidence="1">
        <name>pyridoxal 5'-phosphate</name>
        <dbReference type="ChEBI" id="CHEBI:597326"/>
    </cofactor>
</comment>
<dbReference type="GO" id="GO:0030170">
    <property type="term" value="F:pyridoxal phosphate binding"/>
    <property type="evidence" value="ECO:0007669"/>
    <property type="project" value="InterPro"/>
</dbReference>
<evidence type="ECO:0000313" key="7">
    <source>
        <dbReference type="EMBL" id="BDU71371.1"/>
    </source>
</evidence>
<evidence type="ECO:0000256" key="2">
    <source>
        <dbReference type="ARBA" id="ARBA00007441"/>
    </source>
</evidence>
<dbReference type="GO" id="GO:0008483">
    <property type="term" value="F:transaminase activity"/>
    <property type="evidence" value="ECO:0007669"/>
    <property type="project" value="UniProtKB-KW"/>
</dbReference>
<evidence type="ECO:0000259" key="6">
    <source>
        <dbReference type="Pfam" id="PF00155"/>
    </source>
</evidence>
<dbReference type="RefSeq" id="WP_316414260.1">
    <property type="nucleotide sequence ID" value="NZ_AP027080.1"/>
</dbReference>
<gene>
    <name evidence="7" type="ORF">METEAL_05450</name>
</gene>
<name>A0AA48GTB9_9BACT</name>
<dbReference type="PANTHER" id="PTHR46383">
    <property type="entry name" value="ASPARTATE AMINOTRANSFERASE"/>
    <property type="match status" value="1"/>
</dbReference>
<comment type="similarity">
    <text evidence="2">Belongs to the class-I pyridoxal-phosphate-dependent aminotransferase family.</text>
</comment>